<evidence type="ECO:0000313" key="1">
    <source>
        <dbReference type="EMBL" id="KAA8997797.1"/>
    </source>
</evidence>
<sequence>MSAGAWWKTSSPPVKRCWWPAVSECAGGLPRSAAVPHASASRLAVRAWQDINQGRSNIMGAWGSGTFENDDACDLVCDLRESTDLSLLEDALRTAAETDEDLDAGDGSKALAAAEVILALLGNPSPAIAEEEDLQAWMKANPQRPTAALLALAERAVQQVTAEDSELRELWDEVDSLDEWMAEVNTLQAGLRAARSAVG</sequence>
<dbReference type="InterPro" id="IPR025355">
    <property type="entry name" value="DUF4259"/>
</dbReference>
<dbReference type="Proteomes" id="UP000326367">
    <property type="component" value="Unassembled WGS sequence"/>
</dbReference>
<proteinExistence type="predicted"/>
<accession>A0ABQ6T0D8</accession>
<evidence type="ECO:0000313" key="2">
    <source>
        <dbReference type="Proteomes" id="UP000326367"/>
    </source>
</evidence>
<dbReference type="Pfam" id="PF14078">
    <property type="entry name" value="DUF4259"/>
    <property type="match status" value="1"/>
</dbReference>
<dbReference type="EMBL" id="VYKI01000012">
    <property type="protein sequence ID" value="KAA8997797.1"/>
    <property type="molecule type" value="Genomic_DNA"/>
</dbReference>
<gene>
    <name evidence="1" type="ORF">FJU31_10825</name>
</gene>
<protein>
    <submittedName>
        <fullName evidence="1">DUF4259 domain-containing protein</fullName>
    </submittedName>
</protein>
<name>A0ABQ6T0D8_9GAMM</name>
<keyword evidence="2" id="KW-1185">Reference proteome</keyword>
<organism evidence="1 2">
    <name type="scientific">Stenotrophomonas cyclobalanopsidis</name>
    <dbReference type="NCBI Taxonomy" id="2771362"/>
    <lineage>
        <taxon>Bacteria</taxon>
        <taxon>Pseudomonadati</taxon>
        <taxon>Pseudomonadota</taxon>
        <taxon>Gammaproteobacteria</taxon>
        <taxon>Lysobacterales</taxon>
        <taxon>Lysobacteraceae</taxon>
        <taxon>Stenotrophomonas</taxon>
    </lineage>
</organism>
<comment type="caution">
    <text evidence="1">The sequence shown here is derived from an EMBL/GenBank/DDBJ whole genome shotgun (WGS) entry which is preliminary data.</text>
</comment>
<reference evidence="1 2" key="1">
    <citation type="journal article" date="2020" name="Antonie Van Leeuwenhoek">
        <title>Stenotrophomonas cyclobalanopsidis sp. nov., isolated from the leaf spot disease of Cyclobalanopsis patelliformis.</title>
        <authorList>
            <person name="Bian D.R."/>
            <person name="Xue H."/>
            <person name="Piao C.G."/>
            <person name="Li Y."/>
        </authorList>
    </citation>
    <scope>NUCLEOTIDE SEQUENCE [LARGE SCALE GENOMIC DNA]</scope>
    <source>
        <strain evidence="1 2">TPQG1-4</strain>
    </source>
</reference>